<keyword evidence="3" id="KW-1185">Reference proteome</keyword>
<dbReference type="RefSeq" id="WP_215123154.1">
    <property type="nucleotide sequence ID" value="NZ_CP075896.1"/>
</dbReference>
<gene>
    <name evidence="2" type="ORF">KJK29_34785</name>
</gene>
<sequence length="60" mass="6608">MYETPTRPELNAPLQTPAVHRNPWEAPADRAEDRGAEAAKSMCGDLTGSGRELCRALQRD</sequence>
<accession>A0ABX8G1W3</accession>
<name>A0ABX8G1W3_9ACTN</name>
<dbReference type="EMBL" id="CP075896">
    <property type="protein sequence ID" value="QWB27359.1"/>
    <property type="molecule type" value="Genomic_DNA"/>
</dbReference>
<proteinExistence type="predicted"/>
<feature type="region of interest" description="Disordered" evidence="1">
    <location>
        <begin position="1"/>
        <end position="48"/>
    </location>
</feature>
<evidence type="ECO:0000256" key="1">
    <source>
        <dbReference type="SAM" id="MobiDB-lite"/>
    </source>
</evidence>
<reference evidence="3" key="1">
    <citation type="submission" date="2021-05" db="EMBL/GenBank/DDBJ databases">
        <title>Direct Submission.</title>
        <authorList>
            <person name="Li K."/>
            <person name="Gao J."/>
        </authorList>
    </citation>
    <scope>NUCLEOTIDE SEQUENCE [LARGE SCALE GENOMIC DNA]</scope>
    <source>
        <strain evidence="3">MG62</strain>
    </source>
</reference>
<evidence type="ECO:0000313" key="3">
    <source>
        <dbReference type="Proteomes" id="UP000679629"/>
    </source>
</evidence>
<feature type="compositionally biased region" description="Basic and acidic residues" evidence="1">
    <location>
        <begin position="27"/>
        <end position="37"/>
    </location>
</feature>
<organism evidence="2 3">
    <name type="scientific">Streptomyces koelreuteriae</name>
    <dbReference type="NCBI Taxonomy" id="2838015"/>
    <lineage>
        <taxon>Bacteria</taxon>
        <taxon>Bacillati</taxon>
        <taxon>Actinomycetota</taxon>
        <taxon>Actinomycetes</taxon>
        <taxon>Kitasatosporales</taxon>
        <taxon>Streptomycetaceae</taxon>
        <taxon>Streptomyces</taxon>
    </lineage>
</organism>
<protein>
    <submittedName>
        <fullName evidence="2">Uncharacterized protein</fullName>
    </submittedName>
</protein>
<evidence type="ECO:0000313" key="2">
    <source>
        <dbReference type="EMBL" id="QWB27359.1"/>
    </source>
</evidence>
<dbReference type="Proteomes" id="UP000679629">
    <property type="component" value="Chromosome"/>
</dbReference>